<protein>
    <submittedName>
        <fullName evidence="3">Uncharacterized protein</fullName>
    </submittedName>
</protein>
<dbReference type="EMBL" id="BRXE01000037">
    <property type="protein sequence ID" value="GLB83964.1"/>
    <property type="molecule type" value="Genomic_DNA"/>
</dbReference>
<keyword evidence="4" id="KW-1185">Reference proteome</keyword>
<proteinExistence type="predicted"/>
<evidence type="ECO:0000313" key="4">
    <source>
        <dbReference type="Proteomes" id="UP001064782"/>
    </source>
</evidence>
<evidence type="ECO:0000313" key="3">
    <source>
        <dbReference type="EMBL" id="GLD31255.1"/>
    </source>
</evidence>
<organism evidence="3 4">
    <name type="scientific">Mycobacterium kiyosense</name>
    <dbReference type="NCBI Taxonomy" id="2871094"/>
    <lineage>
        <taxon>Bacteria</taxon>
        <taxon>Bacillati</taxon>
        <taxon>Actinomycetota</taxon>
        <taxon>Actinomycetes</taxon>
        <taxon>Mycobacteriales</taxon>
        <taxon>Mycobacteriaceae</taxon>
        <taxon>Mycobacterium</taxon>
    </lineage>
</organism>
<dbReference type="Proteomes" id="UP001064782">
    <property type="component" value="Unassembled WGS sequence"/>
</dbReference>
<gene>
    <name evidence="3" type="ORF">Mkiyose1413_31380</name>
    <name evidence="2" type="ORF">SRL2020028_32200</name>
</gene>
<reference evidence="3" key="1">
    <citation type="submission" date="2022-08" db="EMBL/GenBank/DDBJ databases">
        <title>Mycobacterium kiyosense sp. nov., scotochromogenic slow-glowing species isolated from respiratory specimens.</title>
        <authorList>
            <person name="Fukano H."/>
            <person name="Kazumi Y."/>
            <person name="Sakagami N."/>
            <person name="Ato M."/>
            <person name="Mitarai S."/>
            <person name="Hoshino Y."/>
        </authorList>
    </citation>
    <scope>NUCLEOTIDE SEQUENCE</scope>
    <source>
        <strain evidence="3">1413</strain>
        <strain evidence="2">SRL2020-028</strain>
    </source>
</reference>
<feature type="region of interest" description="Disordered" evidence="1">
    <location>
        <begin position="40"/>
        <end position="66"/>
    </location>
</feature>
<evidence type="ECO:0000256" key="1">
    <source>
        <dbReference type="SAM" id="MobiDB-lite"/>
    </source>
</evidence>
<comment type="caution">
    <text evidence="3">The sequence shown here is derived from an EMBL/GenBank/DDBJ whole genome shotgun (WGS) entry which is preliminary data.</text>
</comment>
<accession>A0A9P3Q8I9</accession>
<dbReference type="AlphaFoldDB" id="A0A9P3Q8I9"/>
<feature type="region of interest" description="Disordered" evidence="1">
    <location>
        <begin position="130"/>
        <end position="153"/>
    </location>
</feature>
<dbReference type="EMBL" id="BRZI01000022">
    <property type="protein sequence ID" value="GLD31255.1"/>
    <property type="molecule type" value="Genomic_DNA"/>
</dbReference>
<sequence length="153" mass="17521">MVWLDPQDLIMSDIAHLHPLMQEALRSGTVPSREELARALGKQVEDIPDLDTGDEEDTAEPEDPAAEEFRARYHHMVAQEIADWHATEHEREVRALTDFGDRPVPAHVREQIEQDCQRRIQQAWRTFLHQRNQPADDPDGEGGSPASWMQSVL</sequence>
<evidence type="ECO:0000313" key="2">
    <source>
        <dbReference type="EMBL" id="GLB83964.1"/>
    </source>
</evidence>
<name>A0A9P3Q8I9_9MYCO</name>
<dbReference type="Proteomes" id="UP001165663">
    <property type="component" value="Unassembled WGS sequence"/>
</dbReference>
<feature type="compositionally biased region" description="Acidic residues" evidence="1">
    <location>
        <begin position="46"/>
        <end position="66"/>
    </location>
</feature>